<gene>
    <name evidence="3" type="ORF">g.25411</name>
</gene>
<feature type="compositionally biased region" description="Basic and acidic residues" evidence="2">
    <location>
        <begin position="259"/>
        <end position="279"/>
    </location>
</feature>
<feature type="coiled-coil region" evidence="1">
    <location>
        <begin position="518"/>
        <end position="577"/>
    </location>
</feature>
<feature type="compositionally biased region" description="Polar residues" evidence="2">
    <location>
        <begin position="772"/>
        <end position="785"/>
    </location>
</feature>
<evidence type="ECO:0000313" key="3">
    <source>
        <dbReference type="EMBL" id="JAS16751.1"/>
    </source>
</evidence>
<sequence>FDKPLSEDDSLNLTFTAPKQPKIQKNPNNVGIVDLILFKQVMAYKLENGDYKNQGQVGLAVLGNEKTKYYQILLYKDKNNHLCCAKITMHFRYMVQPNNYATFYDKHNQVWSVLFPNDDDSTQFSIQVALARYNSEENVGIISQDVWIPNDNNKGTAGKVGDTVQIQYTLFQQLKLNKIVSKDQKGEMYAKIDTMGWEQELLNMYKGMQRILIISYEKCGIWEKFLTKNSKLLFVKITTICVMNSLTNIGQLQQVNDKPSVEDKEPSNSEANVKARGESIQESLQSSPKTIKASLISRMARMGQATLPFKKSFVTPSDSDETEEESIHVKKLNMKPDVKPRTRSNQNQVENYSQSTTVLSTPQSNWPNYVVNPIYQPMITSPSDAAFPVFFSEVRTHNSEVRMGITRVSDKVDNILSKLDAKVDAHETDGSLTSNMAKIFEENACLKRLIEETNQKNKEILDILKRTDNTYLNEKNDTELYVVSTEIQKELEKSKENSCVTMEKSDQEKLNEELTVLLKCKEDELTSVIASNKQLKEELETAKMNLLSLKESNEQNIIDLKNKLIEAENDAQKFKAAYDTKVLTSSLAEQQNMNKLKEKHLEFDLIKEKLDKQLLEKNEMLESQADVIKNYNTTIEGLKNKLFTNANKLDSSEEIKMVMNSLYRYLKKQVQFNSKYDGSFIHKVIGESIKEITIQYLQSGSSHKVVTNEEMINPPPTSILLNDESELSTQVVGNLTSERPDDLPENKEISTDIIKNNQQHILPTTVEENVHGDSNSPMLNINENPKSVIKTEDSKSLNLEGSEDRNKPAVANDDSTDDVILAATTTTTSSF</sequence>
<organism evidence="3">
    <name type="scientific">Clastoptera arizonana</name>
    <name type="common">Arizona spittle bug</name>
    <dbReference type="NCBI Taxonomy" id="38151"/>
    <lineage>
        <taxon>Eukaryota</taxon>
        <taxon>Metazoa</taxon>
        <taxon>Ecdysozoa</taxon>
        <taxon>Arthropoda</taxon>
        <taxon>Hexapoda</taxon>
        <taxon>Insecta</taxon>
        <taxon>Pterygota</taxon>
        <taxon>Neoptera</taxon>
        <taxon>Paraneoptera</taxon>
        <taxon>Hemiptera</taxon>
        <taxon>Auchenorrhyncha</taxon>
        <taxon>Cercopoidea</taxon>
        <taxon>Clastopteridae</taxon>
        <taxon>Clastoptera</taxon>
    </lineage>
</organism>
<feature type="region of interest" description="Disordered" evidence="2">
    <location>
        <begin position="337"/>
        <end position="359"/>
    </location>
</feature>
<feature type="region of interest" description="Disordered" evidence="2">
    <location>
        <begin position="256"/>
        <end position="284"/>
    </location>
</feature>
<proteinExistence type="predicted"/>
<name>A0A1B6CTP6_9HEMI</name>
<evidence type="ECO:0000256" key="2">
    <source>
        <dbReference type="SAM" id="MobiDB-lite"/>
    </source>
</evidence>
<dbReference type="EMBL" id="GEDC01020547">
    <property type="protein sequence ID" value="JAS16751.1"/>
    <property type="molecule type" value="Transcribed_RNA"/>
</dbReference>
<dbReference type="AlphaFoldDB" id="A0A1B6CTP6"/>
<accession>A0A1B6CTP6</accession>
<protein>
    <recommendedName>
        <fullName evidence="4">FK506-binding protein 15</fullName>
    </recommendedName>
</protein>
<dbReference type="PANTHER" id="PTHR44927:SF1">
    <property type="entry name" value="FK506-BINDING PROTEIN 15"/>
    <property type="match status" value="1"/>
</dbReference>
<feature type="region of interest" description="Disordered" evidence="2">
    <location>
        <begin position="769"/>
        <end position="788"/>
    </location>
</feature>
<dbReference type="PANTHER" id="PTHR44927">
    <property type="entry name" value="FK506-BINDING PROTEIN 15"/>
    <property type="match status" value="1"/>
</dbReference>
<evidence type="ECO:0008006" key="4">
    <source>
        <dbReference type="Google" id="ProtNLM"/>
    </source>
</evidence>
<feature type="non-terminal residue" evidence="3">
    <location>
        <position position="1"/>
    </location>
</feature>
<feature type="region of interest" description="Disordered" evidence="2">
    <location>
        <begin position="793"/>
        <end position="816"/>
    </location>
</feature>
<feature type="compositionally biased region" description="Polar residues" evidence="2">
    <location>
        <begin position="343"/>
        <end position="359"/>
    </location>
</feature>
<reference evidence="3" key="1">
    <citation type="submission" date="2015-12" db="EMBL/GenBank/DDBJ databases">
        <title>De novo transcriptome assembly of four potential Pierce s Disease insect vectors from Arizona vineyards.</title>
        <authorList>
            <person name="Tassone E.E."/>
        </authorList>
    </citation>
    <scope>NUCLEOTIDE SEQUENCE</scope>
</reference>
<evidence type="ECO:0000256" key="1">
    <source>
        <dbReference type="SAM" id="Coils"/>
    </source>
</evidence>
<keyword evidence="1" id="KW-0175">Coiled coil</keyword>